<comment type="caution">
    <text evidence="2">The sequence shown here is derived from an EMBL/GenBank/DDBJ whole genome shotgun (WGS) entry which is preliminary data.</text>
</comment>
<gene>
    <name evidence="2" type="ORF">A7U60_g5258</name>
</gene>
<feature type="compositionally biased region" description="Basic and acidic residues" evidence="1">
    <location>
        <begin position="9"/>
        <end position="22"/>
    </location>
</feature>
<feature type="compositionally biased region" description="Basic and acidic residues" evidence="1">
    <location>
        <begin position="53"/>
        <end position="80"/>
    </location>
</feature>
<proteinExistence type="predicted"/>
<sequence>MQNVLSTVHDNDPDTLEREKRKNLSGKQYKTSSPHDHAPGWNEYLASASEAAVKADGDRSDGGPEVLQKKTTEHIRARYEADEDDSTDGNTQAGQEFQKETVQGPLGSAKGNVAKPSSRSEGVAGGEP</sequence>
<evidence type="ECO:0000256" key="1">
    <source>
        <dbReference type="SAM" id="MobiDB-lite"/>
    </source>
</evidence>
<dbReference type="EMBL" id="LNZH02000189">
    <property type="protein sequence ID" value="OCB87731.1"/>
    <property type="molecule type" value="Genomic_DNA"/>
</dbReference>
<accession>A0A9Q5HXA7</accession>
<keyword evidence="3" id="KW-1185">Reference proteome</keyword>
<dbReference type="AlphaFoldDB" id="A0A9Q5HXA7"/>
<organism evidence="2 3">
    <name type="scientific">Sanghuangporus baumii</name>
    <name type="common">Phellinus baumii</name>
    <dbReference type="NCBI Taxonomy" id="108892"/>
    <lineage>
        <taxon>Eukaryota</taxon>
        <taxon>Fungi</taxon>
        <taxon>Dikarya</taxon>
        <taxon>Basidiomycota</taxon>
        <taxon>Agaricomycotina</taxon>
        <taxon>Agaricomycetes</taxon>
        <taxon>Hymenochaetales</taxon>
        <taxon>Hymenochaetaceae</taxon>
        <taxon>Sanghuangporus</taxon>
    </lineage>
</organism>
<evidence type="ECO:0000313" key="3">
    <source>
        <dbReference type="Proteomes" id="UP000757232"/>
    </source>
</evidence>
<dbReference type="OrthoDB" id="529205at2759"/>
<evidence type="ECO:0000313" key="2">
    <source>
        <dbReference type="EMBL" id="OCB87731.1"/>
    </source>
</evidence>
<protein>
    <submittedName>
        <fullName evidence="2">Uncharacterized protein</fullName>
    </submittedName>
</protein>
<dbReference type="Proteomes" id="UP000757232">
    <property type="component" value="Unassembled WGS sequence"/>
</dbReference>
<reference evidence="2" key="1">
    <citation type="submission" date="2016-06" db="EMBL/GenBank/DDBJ databases">
        <title>Draft Genome sequence of the fungus Inonotus baumii.</title>
        <authorList>
            <person name="Zhu H."/>
            <person name="Lin W."/>
        </authorList>
    </citation>
    <scope>NUCLEOTIDE SEQUENCE</scope>
    <source>
        <strain evidence="2">821</strain>
    </source>
</reference>
<feature type="region of interest" description="Disordered" evidence="1">
    <location>
        <begin position="1"/>
        <end position="128"/>
    </location>
</feature>
<name>A0A9Q5HXA7_SANBA</name>